<name>A0A8J7MG86_9BACT</name>
<evidence type="ECO:0000259" key="2">
    <source>
        <dbReference type="Pfam" id="PF05362"/>
    </source>
</evidence>
<dbReference type="GO" id="GO:0004176">
    <property type="term" value="F:ATP-dependent peptidase activity"/>
    <property type="evidence" value="ECO:0007669"/>
    <property type="project" value="InterPro"/>
</dbReference>
<dbReference type="PANTHER" id="PTHR10046">
    <property type="entry name" value="ATP DEPENDENT LON PROTEASE FAMILY MEMBER"/>
    <property type="match status" value="1"/>
</dbReference>
<dbReference type="GO" id="GO:0030163">
    <property type="term" value="P:protein catabolic process"/>
    <property type="evidence" value="ECO:0007669"/>
    <property type="project" value="InterPro"/>
</dbReference>
<dbReference type="GO" id="GO:0006508">
    <property type="term" value="P:proteolysis"/>
    <property type="evidence" value="ECO:0007669"/>
    <property type="project" value="InterPro"/>
</dbReference>
<dbReference type="PRINTS" id="PR00830">
    <property type="entry name" value="ENDOLAPTASE"/>
</dbReference>
<dbReference type="InterPro" id="IPR020568">
    <property type="entry name" value="Ribosomal_Su5_D2-typ_SF"/>
</dbReference>
<dbReference type="Pfam" id="PF05362">
    <property type="entry name" value="Lon_C"/>
    <property type="match status" value="1"/>
</dbReference>
<dbReference type="Gene3D" id="3.30.230.10">
    <property type="match status" value="1"/>
</dbReference>
<dbReference type="SUPFAM" id="SSF54211">
    <property type="entry name" value="Ribosomal protein S5 domain 2-like"/>
    <property type="match status" value="1"/>
</dbReference>
<keyword evidence="1" id="KW-0175">Coiled coil</keyword>
<dbReference type="EMBL" id="JAENIM010000044">
    <property type="protein sequence ID" value="MBK1792320.1"/>
    <property type="molecule type" value="Genomic_DNA"/>
</dbReference>
<feature type="domain" description="Lon proteolytic" evidence="2">
    <location>
        <begin position="210"/>
        <end position="349"/>
    </location>
</feature>
<feature type="coiled-coil region" evidence="1">
    <location>
        <begin position="106"/>
        <end position="133"/>
    </location>
</feature>
<proteinExistence type="predicted"/>
<keyword evidence="4" id="KW-1185">Reference proteome</keyword>
<dbReference type="GO" id="GO:0004252">
    <property type="term" value="F:serine-type endopeptidase activity"/>
    <property type="evidence" value="ECO:0007669"/>
    <property type="project" value="InterPro"/>
</dbReference>
<accession>A0A8J7MG86</accession>
<organism evidence="3 4">
    <name type="scientific">Persicirhabdus sediminis</name>
    <dbReference type="NCBI Taxonomy" id="454144"/>
    <lineage>
        <taxon>Bacteria</taxon>
        <taxon>Pseudomonadati</taxon>
        <taxon>Verrucomicrobiota</taxon>
        <taxon>Verrucomicrobiia</taxon>
        <taxon>Verrucomicrobiales</taxon>
        <taxon>Verrucomicrobiaceae</taxon>
        <taxon>Persicirhabdus</taxon>
    </lineage>
</organism>
<evidence type="ECO:0000313" key="4">
    <source>
        <dbReference type="Proteomes" id="UP000624703"/>
    </source>
</evidence>
<sequence length="524" mass="57028">MVITPIEKRKQQATSSQLLANSAFLRAVCTAELSVRTQTPRFPSAADADMLQADRARQPINAIFIMALKHHFTTALASCVCFAALSPQAILAQSDNKSEVDIYARYRALLQTNNELRRQVKDLEAELAKLKKDGVDTATPATATSSAIAQKPAASAGFTPAEPELSQSSIKGLLVVTLKNNSLAGSASQMNATVVKDSSKSLSVIFNQEVGDMMDAATQEVQKFMHIRHESTLPQGVKIELAFADKYSGKDGPSAAVACALMCESIVTGIKLDPNFACTGDMTATGEVQKVGGIEAKLRGARHQGVPIATIPNINKQSAIDAYINQGQNAIYDIQIFTVEKFDEALEIARLERSPAVRQSIDDFALVAKALRQNPNNIKHPKVIEKLEEVLANTPNCVSAEILLAEARGRAPSRLSIAGSLNAIEIKAAELVQDTSGSSNGIPICNDTFGIINDLNRIKAKLDRRTNDYCNAYIKLAQWLRSNADRRQLTTGKTREINQIISQLQSERNKLLNNQEIREELMLE</sequence>
<dbReference type="InterPro" id="IPR008269">
    <property type="entry name" value="Lon_proteolytic"/>
</dbReference>
<dbReference type="GO" id="GO:0005524">
    <property type="term" value="F:ATP binding"/>
    <property type="evidence" value="ECO:0007669"/>
    <property type="project" value="InterPro"/>
</dbReference>
<dbReference type="InterPro" id="IPR027065">
    <property type="entry name" value="Lon_Prtase"/>
</dbReference>
<evidence type="ECO:0000313" key="3">
    <source>
        <dbReference type="EMBL" id="MBK1792320.1"/>
    </source>
</evidence>
<protein>
    <recommendedName>
        <fullName evidence="2">Lon proteolytic domain-containing protein</fullName>
    </recommendedName>
</protein>
<evidence type="ECO:0000256" key="1">
    <source>
        <dbReference type="SAM" id="Coils"/>
    </source>
</evidence>
<reference evidence="3" key="1">
    <citation type="submission" date="2021-01" db="EMBL/GenBank/DDBJ databases">
        <title>Modified the classification status of verrucomicrobia.</title>
        <authorList>
            <person name="Feng X."/>
        </authorList>
    </citation>
    <scope>NUCLEOTIDE SEQUENCE</scope>
    <source>
        <strain evidence="3">_KCTC 22039</strain>
    </source>
</reference>
<dbReference type="InterPro" id="IPR014721">
    <property type="entry name" value="Ribsml_uS5_D2-typ_fold_subgr"/>
</dbReference>
<dbReference type="Proteomes" id="UP000624703">
    <property type="component" value="Unassembled WGS sequence"/>
</dbReference>
<dbReference type="AlphaFoldDB" id="A0A8J7MG86"/>
<comment type="caution">
    <text evidence="3">The sequence shown here is derived from an EMBL/GenBank/DDBJ whole genome shotgun (WGS) entry which is preliminary data.</text>
</comment>
<dbReference type="RefSeq" id="WP_200312332.1">
    <property type="nucleotide sequence ID" value="NZ_JAENIM010000044.1"/>
</dbReference>
<gene>
    <name evidence="3" type="ORF">JIN82_14245</name>
</gene>